<dbReference type="AlphaFoldDB" id="A0AAJ1T1T3"/>
<dbReference type="InterPro" id="IPR018376">
    <property type="entry name" value="Enoyl-CoA_hyd/isom_CS"/>
</dbReference>
<organism evidence="14 15">
    <name type="scientific">Oikeobacillus pervagus</name>
    <dbReference type="NCBI Taxonomy" id="1325931"/>
    <lineage>
        <taxon>Bacteria</taxon>
        <taxon>Bacillati</taxon>
        <taxon>Bacillota</taxon>
        <taxon>Bacilli</taxon>
        <taxon>Bacillales</taxon>
        <taxon>Bacillaceae</taxon>
        <taxon>Oikeobacillus</taxon>
    </lineage>
</organism>
<dbReference type="RefSeq" id="WP_307257222.1">
    <property type="nucleotide sequence ID" value="NZ_JAUSUC010000016.1"/>
</dbReference>
<comment type="catalytic activity">
    <reaction evidence="5">
        <text>(2S)-ethylmalonyl-CoA + H(+) = butanoyl-CoA + CO2</text>
        <dbReference type="Rhea" id="RHEA:32131"/>
        <dbReference type="ChEBI" id="CHEBI:15378"/>
        <dbReference type="ChEBI" id="CHEBI:16526"/>
        <dbReference type="ChEBI" id="CHEBI:57371"/>
        <dbReference type="ChEBI" id="CHEBI:60909"/>
        <dbReference type="EC" id="4.1.1.94"/>
    </reaction>
    <physiologicalReaction direction="left-to-right" evidence="5">
        <dbReference type="Rhea" id="RHEA:32132"/>
    </physiologicalReaction>
</comment>
<keyword evidence="15" id="KW-1185">Reference proteome</keyword>
<evidence type="ECO:0000256" key="12">
    <source>
        <dbReference type="ARBA" id="ARBA00056546"/>
    </source>
</evidence>
<comment type="catalytic activity">
    <reaction evidence="6">
        <text>(2R)-ethylmalonyl-CoA + H(+) = butanoyl-CoA + CO2</text>
        <dbReference type="Rhea" id="RHEA:59540"/>
        <dbReference type="ChEBI" id="CHEBI:15378"/>
        <dbReference type="ChEBI" id="CHEBI:16526"/>
        <dbReference type="ChEBI" id="CHEBI:57371"/>
        <dbReference type="ChEBI" id="CHEBI:85316"/>
        <dbReference type="EC" id="4.1.1.94"/>
    </reaction>
    <physiologicalReaction direction="left-to-right" evidence="6">
        <dbReference type="Rhea" id="RHEA:59541"/>
    </physiologicalReaction>
</comment>
<dbReference type="GO" id="GO:0006635">
    <property type="term" value="P:fatty acid beta-oxidation"/>
    <property type="evidence" value="ECO:0007669"/>
    <property type="project" value="TreeGrafter"/>
</dbReference>
<evidence type="ECO:0000256" key="6">
    <source>
        <dbReference type="ARBA" id="ARBA00036541"/>
    </source>
</evidence>
<dbReference type="PROSITE" id="PS00166">
    <property type="entry name" value="ENOYL_COA_HYDRATASE"/>
    <property type="match status" value="1"/>
</dbReference>
<evidence type="ECO:0000256" key="13">
    <source>
        <dbReference type="RuleBase" id="RU003707"/>
    </source>
</evidence>
<dbReference type="GO" id="GO:0004492">
    <property type="term" value="F:methyl/ethyl malonyl-CoA decarboxylase activity"/>
    <property type="evidence" value="ECO:0007669"/>
    <property type="project" value="UniProtKB-EC"/>
</dbReference>
<gene>
    <name evidence="14" type="ORF">J2S13_001627</name>
</gene>
<protein>
    <recommendedName>
        <fullName evidence="8">Ethylmalonyl-CoA decarboxylase</fullName>
        <ecNumber evidence="7">4.1.1.94</ecNumber>
    </recommendedName>
    <alternativeName>
        <fullName evidence="10">Enoyl-CoA hydratase domain-containing protein 1</fullName>
    </alternativeName>
    <alternativeName>
        <fullName evidence="9">Methylmalonyl-CoA decarboxylase</fullName>
    </alternativeName>
</protein>
<keyword evidence="3" id="KW-0963">Cytoplasm</keyword>
<sequence>MDYRIDVEGHGLLYFTITRESKRNAVNFQVMEGLKKAIERAKEDDIKALVVTGEGERAFCSGGDLSEFHALKTESEAYEMLSKMGKILYELATLPKPTIALINGTAVGGGCEIATACDFRIARRNTKLGFIQGSLAITTGWGGGTLLLERVQPSIGLKILSEAAVYKSDSLHSVGFIDQLVDHVNKEAVEVFLEKMSTIHSSVLSAYKQTIIRKWLETNLYTRMEQEMRTCAILWEREPHHEAVAQFLNKKKSKAK</sequence>
<dbReference type="PANTHER" id="PTHR11941:SF27">
    <property type="entry name" value="ETHYLMALONYL-COA DECARBOXYLASE"/>
    <property type="match status" value="1"/>
</dbReference>
<reference evidence="14" key="1">
    <citation type="submission" date="2023-07" db="EMBL/GenBank/DDBJ databases">
        <title>Genomic Encyclopedia of Type Strains, Phase IV (KMG-IV): sequencing the most valuable type-strain genomes for metagenomic binning, comparative biology and taxonomic classification.</title>
        <authorList>
            <person name="Goeker M."/>
        </authorList>
    </citation>
    <scope>NUCLEOTIDE SEQUENCE</scope>
    <source>
        <strain evidence="14">DSM 23947</strain>
    </source>
</reference>
<name>A0AAJ1T1T3_9BACI</name>
<comment type="caution">
    <text evidence="14">The sequence shown here is derived from an EMBL/GenBank/DDBJ whole genome shotgun (WGS) entry which is preliminary data.</text>
</comment>
<dbReference type="InterPro" id="IPR029045">
    <property type="entry name" value="ClpP/crotonase-like_dom_sf"/>
</dbReference>
<dbReference type="Proteomes" id="UP001237207">
    <property type="component" value="Unassembled WGS sequence"/>
</dbReference>
<proteinExistence type="inferred from homology"/>
<comment type="function">
    <text evidence="12">Decarboxylates ethylmalonyl-CoA, a potentially toxic metabolite, to form butyryl-CoA, suggesting it might be involved in metabolite proofreading. Acts preferentially on (S)-ethylmalonyl-CoA but also has some activity on the (R)-isomer. Also has methylmalonyl-CoA decarboxylase activity at lower level.</text>
</comment>
<evidence type="ECO:0000256" key="7">
    <source>
        <dbReference type="ARBA" id="ARBA00038883"/>
    </source>
</evidence>
<evidence type="ECO:0000313" key="15">
    <source>
        <dbReference type="Proteomes" id="UP001237207"/>
    </source>
</evidence>
<evidence type="ECO:0000256" key="3">
    <source>
        <dbReference type="ARBA" id="ARBA00022490"/>
    </source>
</evidence>
<evidence type="ECO:0000256" key="1">
    <source>
        <dbReference type="ARBA" id="ARBA00004514"/>
    </source>
</evidence>
<dbReference type="EC" id="4.1.1.94" evidence="7"/>
<evidence type="ECO:0000256" key="8">
    <source>
        <dbReference type="ARBA" id="ARBA00039903"/>
    </source>
</evidence>
<comment type="catalytic activity">
    <reaction evidence="11">
        <text>(S)-methylmalonyl-CoA + H(+) = propanoyl-CoA + CO2</text>
        <dbReference type="Rhea" id="RHEA:61340"/>
        <dbReference type="ChEBI" id="CHEBI:15378"/>
        <dbReference type="ChEBI" id="CHEBI:16526"/>
        <dbReference type="ChEBI" id="CHEBI:57327"/>
        <dbReference type="ChEBI" id="CHEBI:57392"/>
        <dbReference type="EC" id="4.1.1.94"/>
    </reaction>
    <physiologicalReaction direction="left-to-right" evidence="11">
        <dbReference type="Rhea" id="RHEA:61341"/>
    </physiologicalReaction>
</comment>
<dbReference type="PANTHER" id="PTHR11941">
    <property type="entry name" value="ENOYL-COA HYDRATASE-RELATED"/>
    <property type="match status" value="1"/>
</dbReference>
<dbReference type="EMBL" id="JAUSUC010000016">
    <property type="protein sequence ID" value="MDQ0215227.1"/>
    <property type="molecule type" value="Genomic_DNA"/>
</dbReference>
<evidence type="ECO:0000256" key="5">
    <source>
        <dbReference type="ARBA" id="ARBA00036343"/>
    </source>
</evidence>
<comment type="similarity">
    <text evidence="2 13">Belongs to the enoyl-CoA hydratase/isomerase family.</text>
</comment>
<evidence type="ECO:0000313" key="14">
    <source>
        <dbReference type="EMBL" id="MDQ0215227.1"/>
    </source>
</evidence>
<dbReference type="CDD" id="cd06558">
    <property type="entry name" value="crotonase-like"/>
    <property type="match status" value="1"/>
</dbReference>
<evidence type="ECO:0000256" key="11">
    <source>
        <dbReference type="ARBA" id="ARBA00047446"/>
    </source>
</evidence>
<dbReference type="InterPro" id="IPR001753">
    <property type="entry name" value="Enoyl-CoA_hydra/iso"/>
</dbReference>
<evidence type="ECO:0000256" key="2">
    <source>
        <dbReference type="ARBA" id="ARBA00005254"/>
    </source>
</evidence>
<evidence type="ECO:0000256" key="10">
    <source>
        <dbReference type="ARBA" id="ARBA00042182"/>
    </source>
</evidence>
<comment type="subcellular location">
    <subcellularLocation>
        <location evidence="1">Cytoplasm</location>
        <location evidence="1">Cytosol</location>
    </subcellularLocation>
</comment>
<accession>A0AAJ1T1T3</accession>
<evidence type="ECO:0000256" key="4">
    <source>
        <dbReference type="ARBA" id="ARBA00023239"/>
    </source>
</evidence>
<dbReference type="SUPFAM" id="SSF52096">
    <property type="entry name" value="ClpP/crotonase"/>
    <property type="match status" value="1"/>
</dbReference>
<dbReference type="Gene3D" id="3.90.226.10">
    <property type="entry name" value="2-enoyl-CoA Hydratase, Chain A, domain 1"/>
    <property type="match status" value="1"/>
</dbReference>
<dbReference type="Pfam" id="PF00378">
    <property type="entry name" value="ECH_1"/>
    <property type="match status" value="1"/>
</dbReference>
<dbReference type="GO" id="GO:0005829">
    <property type="term" value="C:cytosol"/>
    <property type="evidence" value="ECO:0007669"/>
    <property type="project" value="UniProtKB-SubCell"/>
</dbReference>
<evidence type="ECO:0000256" key="9">
    <source>
        <dbReference type="ARBA" id="ARBA00042052"/>
    </source>
</evidence>
<keyword evidence="4" id="KW-0456">Lyase</keyword>